<comment type="caution">
    <text evidence="2">The sequence shown here is derived from an EMBL/GenBank/DDBJ whole genome shotgun (WGS) entry which is preliminary data.</text>
</comment>
<reference evidence="2 3" key="1">
    <citation type="journal article" date="2014" name="PLoS Genet.">
        <title>Phylogenetically driven sequencing of extremely halophilic archaea reveals strategies for static and dynamic osmo-response.</title>
        <authorList>
            <person name="Becker E.A."/>
            <person name="Seitzer P.M."/>
            <person name="Tritt A."/>
            <person name="Larsen D."/>
            <person name="Krusor M."/>
            <person name="Yao A.I."/>
            <person name="Wu D."/>
            <person name="Madern D."/>
            <person name="Eisen J.A."/>
            <person name="Darling A.E."/>
            <person name="Facciotti M.T."/>
        </authorList>
    </citation>
    <scope>NUCLEOTIDE SEQUENCE [LARGE SCALE GENOMIC DNA]</scope>
    <source>
        <strain evidence="2 3">DSM 10524</strain>
    </source>
</reference>
<dbReference type="OrthoDB" id="71219at2157"/>
<evidence type="ECO:0000313" key="2">
    <source>
        <dbReference type="EMBL" id="ELY55416.1"/>
    </source>
</evidence>
<name>L9X1R9_9EURY</name>
<accession>L9X1R9</accession>
<keyword evidence="3" id="KW-1185">Reference proteome</keyword>
<evidence type="ECO:0000313" key="3">
    <source>
        <dbReference type="Proteomes" id="UP000011688"/>
    </source>
</evidence>
<feature type="region of interest" description="Disordered" evidence="1">
    <location>
        <begin position="61"/>
        <end position="83"/>
    </location>
</feature>
<dbReference type="InterPro" id="IPR036237">
    <property type="entry name" value="Xyl_isomerase-like_sf"/>
</dbReference>
<sequence>MDLVEHARALRAHTAYLHVADAAGVDGEGLQIGDGEIDFERLVPVYEGFDGPIITEIWRDHERRDAGSKSATERLRDVRQRVR</sequence>
<protein>
    <submittedName>
        <fullName evidence="2">N-acetylneuraminate synthase</fullName>
    </submittedName>
</protein>
<dbReference type="Proteomes" id="UP000011688">
    <property type="component" value="Unassembled WGS sequence"/>
</dbReference>
<dbReference type="SUPFAM" id="SSF51658">
    <property type="entry name" value="Xylose isomerase-like"/>
    <property type="match status" value="1"/>
</dbReference>
<dbReference type="RefSeq" id="WP_005558302.1">
    <property type="nucleotide sequence ID" value="NZ_AOIB01000031.1"/>
</dbReference>
<dbReference type="eggNOG" id="arCOG01895">
    <property type="taxonomic scope" value="Archaea"/>
</dbReference>
<dbReference type="EMBL" id="AOIB01000031">
    <property type="protein sequence ID" value="ELY55416.1"/>
    <property type="molecule type" value="Genomic_DNA"/>
</dbReference>
<proteinExistence type="predicted"/>
<evidence type="ECO:0000256" key="1">
    <source>
        <dbReference type="SAM" id="MobiDB-lite"/>
    </source>
</evidence>
<dbReference type="Gene3D" id="3.20.20.150">
    <property type="entry name" value="Divalent-metal-dependent TIM barrel enzymes"/>
    <property type="match status" value="1"/>
</dbReference>
<dbReference type="STRING" id="1227497.C491_16922"/>
<organism evidence="2 3">
    <name type="scientific">Natronococcus amylolyticus DSM 10524</name>
    <dbReference type="NCBI Taxonomy" id="1227497"/>
    <lineage>
        <taxon>Archaea</taxon>
        <taxon>Methanobacteriati</taxon>
        <taxon>Methanobacteriota</taxon>
        <taxon>Stenosarchaea group</taxon>
        <taxon>Halobacteria</taxon>
        <taxon>Halobacteriales</taxon>
        <taxon>Natrialbaceae</taxon>
        <taxon>Natronococcus</taxon>
    </lineage>
</organism>
<gene>
    <name evidence="2" type="ORF">C491_16922</name>
</gene>
<dbReference type="AlphaFoldDB" id="L9X1R9"/>